<keyword evidence="5" id="KW-0812">Transmembrane</keyword>
<gene>
    <name evidence="13" type="ORF">L0668_09175</name>
</gene>
<dbReference type="Gene3D" id="2.40.160.10">
    <property type="entry name" value="Porin"/>
    <property type="match status" value="1"/>
</dbReference>
<comment type="subunit">
    <text evidence="2">Homotrimer.</text>
</comment>
<dbReference type="SUPFAM" id="SSF56935">
    <property type="entry name" value="Porins"/>
    <property type="match status" value="1"/>
</dbReference>
<proteinExistence type="predicted"/>
<feature type="domain" description="Porin" evidence="12">
    <location>
        <begin position="12"/>
        <end position="283"/>
    </location>
</feature>
<dbReference type="CDD" id="cd00342">
    <property type="entry name" value="gram_neg_porins"/>
    <property type="match status" value="1"/>
</dbReference>
<evidence type="ECO:0000313" key="13">
    <source>
        <dbReference type="EMBL" id="MCF2948275.1"/>
    </source>
</evidence>
<keyword evidence="6 11" id="KW-0732">Signal</keyword>
<feature type="signal peptide" evidence="11">
    <location>
        <begin position="1"/>
        <end position="23"/>
    </location>
</feature>
<dbReference type="InterPro" id="IPR023614">
    <property type="entry name" value="Porin_dom_sf"/>
</dbReference>
<dbReference type="InterPro" id="IPR002299">
    <property type="entry name" value="Porin_Neis"/>
</dbReference>
<keyword evidence="8" id="KW-0626">Porin</keyword>
<protein>
    <submittedName>
        <fullName evidence="13">Porin</fullName>
    </submittedName>
</protein>
<comment type="caution">
    <text evidence="13">The sequence shown here is derived from an EMBL/GenBank/DDBJ whole genome shotgun (WGS) entry which is preliminary data.</text>
</comment>
<reference evidence="13 14" key="1">
    <citation type="submission" date="2022-01" db="EMBL/GenBank/DDBJ databases">
        <title>Paraglaciecola sp. G1-23.</title>
        <authorList>
            <person name="Jin M.S."/>
            <person name="Han D.M."/>
            <person name="Kim H.M."/>
            <person name="Jeon C.O."/>
        </authorList>
    </citation>
    <scope>NUCLEOTIDE SEQUENCE [LARGE SCALE GENOMIC DNA]</scope>
    <source>
        <strain evidence="13 14">G1-23</strain>
    </source>
</reference>
<dbReference type="PANTHER" id="PTHR34501">
    <property type="entry name" value="PROTEIN YDDL-RELATED"/>
    <property type="match status" value="1"/>
</dbReference>
<dbReference type="Proteomes" id="UP001521137">
    <property type="component" value="Unassembled WGS sequence"/>
</dbReference>
<keyword evidence="4" id="KW-1134">Transmembrane beta strand</keyword>
<evidence type="ECO:0000256" key="2">
    <source>
        <dbReference type="ARBA" id="ARBA00011233"/>
    </source>
</evidence>
<keyword evidence="14" id="KW-1185">Reference proteome</keyword>
<dbReference type="Pfam" id="PF13609">
    <property type="entry name" value="Porin_4"/>
    <property type="match status" value="1"/>
</dbReference>
<evidence type="ECO:0000256" key="8">
    <source>
        <dbReference type="ARBA" id="ARBA00023114"/>
    </source>
</evidence>
<evidence type="ECO:0000256" key="4">
    <source>
        <dbReference type="ARBA" id="ARBA00022452"/>
    </source>
</evidence>
<dbReference type="PRINTS" id="PR00184">
    <property type="entry name" value="NEISSPPORIN"/>
</dbReference>
<sequence length="303" mass="32881">MKLTPSLIAICTVTSLSSFSALAGPIQVYGKVNISAQMTDDGQGSFSELKSNASRFGAKGDMDLDNGLNVFYQVEWGVDLTDASGSDNITSREQYLGLKGDFGTVIIGRKDSALKSLTAPVDAMNNYEADFKGLWKGENRLSDSVSYYSPSIQGFTVELNYAVEDSKEGEDSLTSGVYYGDKKLKKSNWFAGVAMDSDVKGYDVQRVVAQTKLGSWVLGVVAHTQESVATGDSDSGLALSSQYSINAWKLKAQYQSLEDDNSFSLGADYKLGKATKAFAFYTSRSLEQSEDQSWLALGLEHKF</sequence>
<dbReference type="InterPro" id="IPR050298">
    <property type="entry name" value="Gram-neg_bact_OMP"/>
</dbReference>
<evidence type="ECO:0000256" key="10">
    <source>
        <dbReference type="ARBA" id="ARBA00023237"/>
    </source>
</evidence>
<dbReference type="RefSeq" id="WP_235311969.1">
    <property type="nucleotide sequence ID" value="NZ_JAKGAS010000004.1"/>
</dbReference>
<evidence type="ECO:0000256" key="1">
    <source>
        <dbReference type="ARBA" id="ARBA00004571"/>
    </source>
</evidence>
<feature type="chain" id="PRO_5046859958" evidence="11">
    <location>
        <begin position="24"/>
        <end position="303"/>
    </location>
</feature>
<evidence type="ECO:0000256" key="3">
    <source>
        <dbReference type="ARBA" id="ARBA00022448"/>
    </source>
</evidence>
<dbReference type="InterPro" id="IPR033900">
    <property type="entry name" value="Gram_neg_porin_domain"/>
</dbReference>
<evidence type="ECO:0000256" key="6">
    <source>
        <dbReference type="ARBA" id="ARBA00022729"/>
    </source>
</evidence>
<accession>A0ABS9D5U1</accession>
<organism evidence="13 14">
    <name type="scientific">Paraglaciecola algarum</name>
    <dbReference type="NCBI Taxonomy" id="3050085"/>
    <lineage>
        <taxon>Bacteria</taxon>
        <taxon>Pseudomonadati</taxon>
        <taxon>Pseudomonadota</taxon>
        <taxon>Gammaproteobacteria</taxon>
        <taxon>Alteromonadales</taxon>
        <taxon>Alteromonadaceae</taxon>
        <taxon>Paraglaciecola</taxon>
    </lineage>
</organism>
<dbReference type="PRINTS" id="PR00182">
    <property type="entry name" value="ECOLNEIPORIN"/>
</dbReference>
<dbReference type="EMBL" id="JAKGAS010000004">
    <property type="protein sequence ID" value="MCF2948275.1"/>
    <property type="molecule type" value="Genomic_DNA"/>
</dbReference>
<keyword evidence="3" id="KW-0813">Transport</keyword>
<evidence type="ECO:0000256" key="11">
    <source>
        <dbReference type="SAM" id="SignalP"/>
    </source>
</evidence>
<evidence type="ECO:0000256" key="7">
    <source>
        <dbReference type="ARBA" id="ARBA00023065"/>
    </source>
</evidence>
<evidence type="ECO:0000313" key="14">
    <source>
        <dbReference type="Proteomes" id="UP001521137"/>
    </source>
</evidence>
<evidence type="ECO:0000256" key="9">
    <source>
        <dbReference type="ARBA" id="ARBA00023136"/>
    </source>
</evidence>
<comment type="subcellular location">
    <subcellularLocation>
        <location evidence="1">Cell outer membrane</location>
        <topology evidence="1">Multi-pass membrane protein</topology>
    </subcellularLocation>
</comment>
<evidence type="ECO:0000259" key="12">
    <source>
        <dbReference type="Pfam" id="PF13609"/>
    </source>
</evidence>
<evidence type="ECO:0000256" key="5">
    <source>
        <dbReference type="ARBA" id="ARBA00022692"/>
    </source>
</evidence>
<name>A0ABS9D5U1_9ALTE</name>
<keyword evidence="10" id="KW-0998">Cell outer membrane</keyword>
<dbReference type="PANTHER" id="PTHR34501:SF9">
    <property type="entry name" value="MAJOR OUTER MEMBRANE PROTEIN P.IA"/>
    <property type="match status" value="1"/>
</dbReference>
<keyword evidence="9" id="KW-0472">Membrane</keyword>
<dbReference type="InterPro" id="IPR001702">
    <property type="entry name" value="Porin_Gram-ve"/>
</dbReference>
<keyword evidence="7" id="KW-0406">Ion transport</keyword>